<sequence>MLGEVHVPAGPPVLAEVAVAADLRAGRELHEQRVEQVHGPGLLALGGGGEDGAQPGAHGAQPADVGLGGAAGGLPVGAAQFPYGLDRGELVLAAFGRLGVDQAHRQV</sequence>
<accession>A0A1E7L5K3</accession>
<gene>
    <name evidence="2" type="ORF">AN218_12695</name>
</gene>
<organism evidence="2 3">
    <name type="scientific">Streptomyces nanshensis</name>
    <dbReference type="NCBI Taxonomy" id="518642"/>
    <lineage>
        <taxon>Bacteria</taxon>
        <taxon>Bacillati</taxon>
        <taxon>Actinomycetota</taxon>
        <taxon>Actinomycetes</taxon>
        <taxon>Kitasatosporales</taxon>
        <taxon>Streptomycetaceae</taxon>
        <taxon>Streptomyces</taxon>
    </lineage>
</organism>
<keyword evidence="3" id="KW-1185">Reference proteome</keyword>
<reference evidence="2 3" key="1">
    <citation type="journal article" date="2016" name="Front. Microbiol.">
        <title>Comparative Genomics Analysis of Streptomyces Species Reveals Their Adaptation to the Marine Environment and Their Diversity at the Genomic Level.</title>
        <authorList>
            <person name="Tian X."/>
            <person name="Zhang Z."/>
            <person name="Yang T."/>
            <person name="Chen M."/>
            <person name="Li J."/>
            <person name="Chen F."/>
            <person name="Yang J."/>
            <person name="Li W."/>
            <person name="Zhang B."/>
            <person name="Zhang Z."/>
            <person name="Wu J."/>
            <person name="Zhang C."/>
            <person name="Long L."/>
            <person name="Xiao J."/>
        </authorList>
    </citation>
    <scope>NUCLEOTIDE SEQUENCE [LARGE SCALE GENOMIC DNA]</scope>
    <source>
        <strain evidence="2 3">SCSIO 10429</strain>
    </source>
</reference>
<name>A0A1E7L5K3_9ACTN</name>
<feature type="region of interest" description="Disordered" evidence="1">
    <location>
        <begin position="40"/>
        <end position="64"/>
    </location>
</feature>
<protein>
    <submittedName>
        <fullName evidence="2">Uncharacterized protein</fullName>
    </submittedName>
</protein>
<evidence type="ECO:0000256" key="1">
    <source>
        <dbReference type="SAM" id="MobiDB-lite"/>
    </source>
</evidence>
<evidence type="ECO:0000313" key="2">
    <source>
        <dbReference type="EMBL" id="OEV11460.1"/>
    </source>
</evidence>
<dbReference type="EMBL" id="LJGW01000222">
    <property type="protein sequence ID" value="OEV11460.1"/>
    <property type="molecule type" value="Genomic_DNA"/>
</dbReference>
<feature type="compositionally biased region" description="Low complexity" evidence="1">
    <location>
        <begin position="52"/>
        <end position="64"/>
    </location>
</feature>
<comment type="caution">
    <text evidence="2">The sequence shown here is derived from an EMBL/GenBank/DDBJ whole genome shotgun (WGS) entry which is preliminary data.</text>
</comment>
<dbReference type="AlphaFoldDB" id="A0A1E7L5K3"/>
<proteinExistence type="predicted"/>
<evidence type="ECO:0000313" key="3">
    <source>
        <dbReference type="Proteomes" id="UP000176005"/>
    </source>
</evidence>
<dbReference type="Proteomes" id="UP000176005">
    <property type="component" value="Unassembled WGS sequence"/>
</dbReference>